<dbReference type="AlphaFoldDB" id="A0A915ARX5"/>
<evidence type="ECO:0000313" key="1">
    <source>
        <dbReference type="Proteomes" id="UP000887569"/>
    </source>
</evidence>
<reference evidence="2" key="1">
    <citation type="submission" date="2022-11" db="UniProtKB">
        <authorList>
            <consortium name="WormBaseParasite"/>
        </authorList>
    </citation>
    <scope>IDENTIFICATION</scope>
</reference>
<dbReference type="WBParaSite" id="PgR012_g191_t01">
    <property type="protein sequence ID" value="PgR012_g191_t01"/>
    <property type="gene ID" value="PgR012_g191"/>
</dbReference>
<name>A0A915ARX5_PARUN</name>
<dbReference type="Proteomes" id="UP000887569">
    <property type="component" value="Unplaced"/>
</dbReference>
<protein>
    <submittedName>
        <fullName evidence="2">Uncharacterized protein</fullName>
    </submittedName>
</protein>
<accession>A0A915ARX5</accession>
<sequence>VEERSVDEKADRIAIAQNGQIITINAEQISLFDSTKRRFQAQIPFRGKAIAVNGSEYYILSKSNDVIAIFNERLQLSSQMHFVNDAHDTCNFILVSAQFVYVSCQGAILKLNKVSHMNR</sequence>
<proteinExistence type="predicted"/>
<organism evidence="1 2">
    <name type="scientific">Parascaris univalens</name>
    <name type="common">Nematode worm</name>
    <dbReference type="NCBI Taxonomy" id="6257"/>
    <lineage>
        <taxon>Eukaryota</taxon>
        <taxon>Metazoa</taxon>
        <taxon>Ecdysozoa</taxon>
        <taxon>Nematoda</taxon>
        <taxon>Chromadorea</taxon>
        <taxon>Rhabditida</taxon>
        <taxon>Spirurina</taxon>
        <taxon>Ascaridomorpha</taxon>
        <taxon>Ascaridoidea</taxon>
        <taxon>Ascarididae</taxon>
        <taxon>Parascaris</taxon>
    </lineage>
</organism>
<evidence type="ECO:0000313" key="2">
    <source>
        <dbReference type="WBParaSite" id="PgR012_g191_t01"/>
    </source>
</evidence>
<keyword evidence="1" id="KW-1185">Reference proteome</keyword>